<dbReference type="OrthoDB" id="4775515at2"/>
<protein>
    <submittedName>
        <fullName evidence="1">Uncharacterized protein</fullName>
    </submittedName>
</protein>
<dbReference type="Proteomes" id="UP000070620">
    <property type="component" value="Unassembled WGS sequence"/>
</dbReference>
<reference evidence="1 2" key="1">
    <citation type="submission" date="2016-01" db="EMBL/GenBank/DDBJ databases">
        <title>Whole genome sequence and analysis of Micromonospora rosaria DSM 803, which can produce antibacterial substance rosamicin.</title>
        <authorList>
            <person name="Yang H."/>
            <person name="He X."/>
            <person name="Zhu D."/>
        </authorList>
    </citation>
    <scope>NUCLEOTIDE SEQUENCE [LARGE SCALE GENOMIC DNA]</scope>
    <source>
        <strain evidence="1 2">DSM 803</strain>
    </source>
</reference>
<sequence>MNRALVLEHLMLHRRYGELVAQLRAATPVHVVDQLDAATDHAHQFMTTAAHAALGESNARTTDAAGVPGWLRLPLLDTLTTWFADQAATCRHQPHPDRPEPVIAAAWKPGLVVCTRCAPMTGLPRNSDRDRTCDRCGRVCAGVEHGDGIYPGMVQVGALVYQYGVCGQCRPDGE</sequence>
<evidence type="ECO:0000313" key="2">
    <source>
        <dbReference type="Proteomes" id="UP000070620"/>
    </source>
</evidence>
<organism evidence="1 2">
    <name type="scientific">Micromonospora rosaria</name>
    <dbReference type="NCBI Taxonomy" id="47874"/>
    <lineage>
        <taxon>Bacteria</taxon>
        <taxon>Bacillati</taxon>
        <taxon>Actinomycetota</taxon>
        <taxon>Actinomycetes</taxon>
        <taxon>Micromonosporales</taxon>
        <taxon>Micromonosporaceae</taxon>
        <taxon>Micromonospora</taxon>
    </lineage>
</organism>
<gene>
    <name evidence="1" type="ORF">AWW66_11000</name>
</gene>
<accession>A0A136PTY4</accession>
<dbReference type="RefSeq" id="WP_067363727.1">
    <property type="nucleotide sequence ID" value="NZ_JBIUBN010000011.1"/>
</dbReference>
<dbReference type="AlphaFoldDB" id="A0A136PTY4"/>
<name>A0A136PTY4_9ACTN</name>
<dbReference type="EMBL" id="LRQV01000029">
    <property type="protein sequence ID" value="KXK61960.1"/>
    <property type="molecule type" value="Genomic_DNA"/>
</dbReference>
<comment type="caution">
    <text evidence="1">The sequence shown here is derived from an EMBL/GenBank/DDBJ whole genome shotgun (WGS) entry which is preliminary data.</text>
</comment>
<evidence type="ECO:0000313" key="1">
    <source>
        <dbReference type="EMBL" id="KXK61960.1"/>
    </source>
</evidence>
<proteinExistence type="predicted"/>
<keyword evidence="2" id="KW-1185">Reference proteome</keyword>